<accession>A0A5C6MQB5</accession>
<feature type="compositionally biased region" description="Low complexity" evidence="1">
    <location>
        <begin position="30"/>
        <end position="44"/>
    </location>
</feature>
<evidence type="ECO:0000313" key="3">
    <source>
        <dbReference type="Proteomes" id="UP000324091"/>
    </source>
</evidence>
<dbReference type="AlphaFoldDB" id="A0A5C6MQB5"/>
<dbReference type="EMBL" id="RHFK02000021">
    <property type="protein sequence ID" value="TWW57093.1"/>
    <property type="molecule type" value="Genomic_DNA"/>
</dbReference>
<protein>
    <submittedName>
        <fullName evidence="2">Uncharacterized protein</fullName>
    </submittedName>
</protein>
<comment type="caution">
    <text evidence="2">The sequence shown here is derived from an EMBL/GenBank/DDBJ whole genome shotgun (WGS) entry which is preliminary data.</text>
</comment>
<gene>
    <name evidence="2" type="ORF">D4764_08G0010800</name>
</gene>
<evidence type="ECO:0000256" key="1">
    <source>
        <dbReference type="SAM" id="MobiDB-lite"/>
    </source>
</evidence>
<dbReference type="Proteomes" id="UP000324091">
    <property type="component" value="Chromosome 8"/>
</dbReference>
<proteinExistence type="predicted"/>
<keyword evidence="3" id="KW-1185">Reference proteome</keyword>
<feature type="region of interest" description="Disordered" evidence="1">
    <location>
        <begin position="1"/>
        <end position="44"/>
    </location>
</feature>
<evidence type="ECO:0000313" key="2">
    <source>
        <dbReference type="EMBL" id="TWW57093.1"/>
    </source>
</evidence>
<name>A0A5C6MQB5_9TELE</name>
<reference evidence="2 3" key="1">
    <citation type="submission" date="2019-04" db="EMBL/GenBank/DDBJ databases">
        <title>Chromosome genome assembly for Takifugu flavidus.</title>
        <authorList>
            <person name="Xiao S."/>
        </authorList>
    </citation>
    <scope>NUCLEOTIDE SEQUENCE [LARGE SCALE GENOMIC DNA]</scope>
    <source>
        <strain evidence="2">HTHZ2018</strain>
        <tissue evidence="2">Muscle</tissue>
    </source>
</reference>
<sequence>MAVAPAAGHLGASLTPTLNKREQERKVYRSPASVRWSHRSSSWSGGAAATWKFCEILQSPPPCEDLLHG</sequence>
<organism evidence="2 3">
    <name type="scientific">Takifugu flavidus</name>
    <name type="common">sansaifugu</name>
    <dbReference type="NCBI Taxonomy" id="433684"/>
    <lineage>
        <taxon>Eukaryota</taxon>
        <taxon>Metazoa</taxon>
        <taxon>Chordata</taxon>
        <taxon>Craniata</taxon>
        <taxon>Vertebrata</taxon>
        <taxon>Euteleostomi</taxon>
        <taxon>Actinopterygii</taxon>
        <taxon>Neopterygii</taxon>
        <taxon>Teleostei</taxon>
        <taxon>Neoteleostei</taxon>
        <taxon>Acanthomorphata</taxon>
        <taxon>Eupercaria</taxon>
        <taxon>Tetraodontiformes</taxon>
        <taxon>Tetradontoidea</taxon>
        <taxon>Tetraodontidae</taxon>
        <taxon>Takifugu</taxon>
    </lineage>
</organism>